<evidence type="ECO:0000313" key="2">
    <source>
        <dbReference type="Proteomes" id="UP000319824"/>
    </source>
</evidence>
<gene>
    <name evidence="1" type="ORF">BCL32_4454</name>
</gene>
<dbReference type="Proteomes" id="UP000319824">
    <property type="component" value="Unassembled WGS sequence"/>
</dbReference>
<dbReference type="RefSeq" id="WP_233450643.1">
    <property type="nucleotide sequence ID" value="NZ_ATTQ01000007.1"/>
</dbReference>
<dbReference type="AlphaFoldDB" id="A0A559SPE4"/>
<accession>A0A559SPE4</accession>
<sequence length="168" mass="19312">MNQNSALRFEDLTESAAVIADASLIVRARFVEAADTLLHVNVPGLWPAALKAFWPEHALDYKEVRLRYRPSASAISRAEEVMHGWLLEYVKDEDRRVLLGKWFMCLAAPHVAGSFRDFCKDTGRIRRTSERHLQSEFQRISSELIKFPQSLQESDWSRVSPNDAEFGY</sequence>
<proteinExistence type="predicted"/>
<reference evidence="1 2" key="1">
    <citation type="submission" date="2019-06" db="EMBL/GenBank/DDBJ databases">
        <title>Pac Bio to generate improved reference genome sequences for organisms with transposon mutant libraries (support for FEBA project).</title>
        <authorList>
            <person name="Blow M."/>
        </authorList>
    </citation>
    <scope>NUCLEOTIDE SEQUENCE [LARGE SCALE GENOMIC DNA]</scope>
    <source>
        <strain evidence="1 2">USDA 1844</strain>
    </source>
</reference>
<dbReference type="EMBL" id="VISO01000003">
    <property type="protein sequence ID" value="TVZ64231.1"/>
    <property type="molecule type" value="Genomic_DNA"/>
</dbReference>
<protein>
    <submittedName>
        <fullName evidence="1">Uncharacterized protein</fullName>
    </submittedName>
</protein>
<comment type="caution">
    <text evidence="1">The sequence shown here is derived from an EMBL/GenBank/DDBJ whole genome shotgun (WGS) entry which is preliminary data.</text>
</comment>
<organism evidence="1 2">
    <name type="scientific">Rhizobium mongolense USDA 1844</name>
    <dbReference type="NCBI Taxonomy" id="1079460"/>
    <lineage>
        <taxon>Bacteria</taxon>
        <taxon>Pseudomonadati</taxon>
        <taxon>Pseudomonadota</taxon>
        <taxon>Alphaproteobacteria</taxon>
        <taxon>Hyphomicrobiales</taxon>
        <taxon>Rhizobiaceae</taxon>
        <taxon>Rhizobium/Agrobacterium group</taxon>
        <taxon>Rhizobium</taxon>
    </lineage>
</organism>
<name>A0A559SPE4_9HYPH</name>
<evidence type="ECO:0000313" key="1">
    <source>
        <dbReference type="EMBL" id="TVZ64231.1"/>
    </source>
</evidence>